<feature type="active site" description="Charge relay system" evidence="10">
    <location>
        <position position="73"/>
    </location>
</feature>
<keyword evidence="4 10" id="KW-0645">Protease</keyword>
<keyword evidence="3" id="KW-1003">Cell membrane</keyword>
<keyword evidence="8 13" id="KW-1133">Transmembrane helix</keyword>
<dbReference type="InterPro" id="IPR023827">
    <property type="entry name" value="Peptidase_S8_Asp-AS"/>
</dbReference>
<keyword evidence="7 10" id="KW-0720">Serine protease</keyword>
<dbReference type="Pfam" id="PF00082">
    <property type="entry name" value="Peptidase_S8"/>
    <property type="match status" value="1"/>
</dbReference>
<dbReference type="InterPro" id="IPR000209">
    <property type="entry name" value="Peptidase_S8/S53_dom"/>
</dbReference>
<feature type="region of interest" description="Disordered" evidence="12">
    <location>
        <begin position="403"/>
        <end position="430"/>
    </location>
</feature>
<dbReference type="InterPro" id="IPR022398">
    <property type="entry name" value="Peptidase_S8_His-AS"/>
</dbReference>
<accession>A0ABV9SE89</accession>
<gene>
    <name evidence="16" type="primary">mycP</name>
    <name evidence="16" type="ORF">ACFPCV_35330</name>
</gene>
<comment type="subcellular location">
    <subcellularLocation>
        <location evidence="1">Cell membrane</location>
        <topology evidence="1">Single-pass membrane protein</topology>
    </subcellularLocation>
</comment>
<feature type="signal peptide" evidence="14">
    <location>
        <begin position="1"/>
        <end position="26"/>
    </location>
</feature>
<comment type="similarity">
    <text evidence="2 10 11">Belongs to the peptidase S8 family.</text>
</comment>
<evidence type="ECO:0000256" key="6">
    <source>
        <dbReference type="ARBA" id="ARBA00022801"/>
    </source>
</evidence>
<evidence type="ECO:0000256" key="14">
    <source>
        <dbReference type="SAM" id="SignalP"/>
    </source>
</evidence>
<reference evidence="17" key="1">
    <citation type="journal article" date="2019" name="Int. J. Syst. Evol. Microbiol.">
        <title>The Global Catalogue of Microorganisms (GCM) 10K type strain sequencing project: providing services to taxonomists for standard genome sequencing and annotation.</title>
        <authorList>
            <consortium name="The Broad Institute Genomics Platform"/>
            <consortium name="The Broad Institute Genome Sequencing Center for Infectious Disease"/>
            <person name="Wu L."/>
            <person name="Ma J."/>
        </authorList>
    </citation>
    <scope>NUCLEOTIDE SEQUENCE [LARGE SCALE GENOMIC DNA]</scope>
    <source>
        <strain evidence="17">ZS-22-S1</strain>
    </source>
</reference>
<keyword evidence="6 10" id="KW-0378">Hydrolase</keyword>
<feature type="chain" id="PRO_5046124434" evidence="14">
    <location>
        <begin position="27"/>
        <end position="430"/>
    </location>
</feature>
<dbReference type="InterPro" id="IPR015500">
    <property type="entry name" value="Peptidase_S8_subtilisin-rel"/>
</dbReference>
<dbReference type="GO" id="GO:0008233">
    <property type="term" value="F:peptidase activity"/>
    <property type="evidence" value="ECO:0007669"/>
    <property type="project" value="UniProtKB-KW"/>
</dbReference>
<dbReference type="PANTHER" id="PTHR43399">
    <property type="entry name" value="SUBTILISIN-RELATED"/>
    <property type="match status" value="1"/>
</dbReference>
<dbReference type="InterPro" id="IPR023834">
    <property type="entry name" value="T7SS_pept_S8A_mycosin"/>
</dbReference>
<evidence type="ECO:0000256" key="12">
    <source>
        <dbReference type="SAM" id="MobiDB-lite"/>
    </source>
</evidence>
<evidence type="ECO:0000256" key="7">
    <source>
        <dbReference type="ARBA" id="ARBA00022825"/>
    </source>
</evidence>
<evidence type="ECO:0000256" key="2">
    <source>
        <dbReference type="ARBA" id="ARBA00011073"/>
    </source>
</evidence>
<feature type="compositionally biased region" description="Pro residues" evidence="12">
    <location>
        <begin position="420"/>
        <end position="430"/>
    </location>
</feature>
<dbReference type="Gene3D" id="3.40.50.200">
    <property type="entry name" value="Peptidase S8/S53 domain"/>
    <property type="match status" value="1"/>
</dbReference>
<dbReference type="EMBL" id="JBHSIS010000024">
    <property type="protein sequence ID" value="MFC4858797.1"/>
    <property type="molecule type" value="Genomic_DNA"/>
</dbReference>
<dbReference type="GO" id="GO:0006508">
    <property type="term" value="P:proteolysis"/>
    <property type="evidence" value="ECO:0007669"/>
    <property type="project" value="UniProtKB-KW"/>
</dbReference>
<protein>
    <submittedName>
        <fullName evidence="16">Type VII secretion-associated serine protease mycosin</fullName>
    </submittedName>
</protein>
<dbReference type="InterPro" id="IPR051048">
    <property type="entry name" value="Peptidase_S8/S53_subtilisin"/>
</dbReference>
<proteinExistence type="inferred from homology"/>
<dbReference type="PROSITE" id="PS00138">
    <property type="entry name" value="SUBTILASE_SER"/>
    <property type="match status" value="1"/>
</dbReference>
<sequence>MTSRTAAVLTALAVAVPVCMAAPAHAAPPEGACRDPEPAHPVVTEEPWAQKMLDLRGTWKHSTGAGVVVGVVDSGVDADHPQLRGKVLPGRDFFLVGQLPGNFDCVSHGTAVASIVVASPARGTGFRGVAPDARVLPVRITDRDLNDSGDPAPIDPNAIARGLRYATDQGAKVINLSLSGYRDYPAVRDAVAYAGSKDVLLVAAAGNRQTGTATSAPSFPAAYDGVLGVGSIDSAGQRSGNSQIGPFVDLVAPGEDVLAATRVAGHDYWKGTSFAAPFVAGVAALVRSAWPELTAPQVARRLVATAAPAPGGATSPEYGAGILDPYRAVTEGLSDVEPAGLPAVVTPPRDLAQERNIAWWQDMSAGAKLVAGGVVLAIALAALLAVVLPRGSRRRWAPARAAALPAAPPRDEPPEEVFLFPPPPMERTSG</sequence>
<feature type="domain" description="Peptidase S8/S53" evidence="15">
    <location>
        <begin position="64"/>
        <end position="321"/>
    </location>
</feature>
<keyword evidence="14" id="KW-0732">Signal</keyword>
<evidence type="ECO:0000256" key="9">
    <source>
        <dbReference type="ARBA" id="ARBA00023136"/>
    </source>
</evidence>
<keyword evidence="9 13" id="KW-0472">Membrane</keyword>
<dbReference type="NCBIfam" id="TIGR03921">
    <property type="entry name" value="T7SS_mycosin"/>
    <property type="match status" value="1"/>
</dbReference>
<dbReference type="RefSeq" id="WP_378061467.1">
    <property type="nucleotide sequence ID" value="NZ_JBHSIS010000024.1"/>
</dbReference>
<feature type="active site" description="Charge relay system" evidence="10">
    <location>
        <position position="108"/>
    </location>
</feature>
<evidence type="ECO:0000256" key="3">
    <source>
        <dbReference type="ARBA" id="ARBA00022475"/>
    </source>
</evidence>
<dbReference type="PANTHER" id="PTHR43399:SF4">
    <property type="entry name" value="CELL WALL-ASSOCIATED PROTEASE"/>
    <property type="match status" value="1"/>
</dbReference>
<evidence type="ECO:0000313" key="16">
    <source>
        <dbReference type="EMBL" id="MFC4858797.1"/>
    </source>
</evidence>
<organism evidence="16 17">
    <name type="scientific">Actinophytocola glycyrrhizae</name>
    <dbReference type="NCBI Taxonomy" id="2044873"/>
    <lineage>
        <taxon>Bacteria</taxon>
        <taxon>Bacillati</taxon>
        <taxon>Actinomycetota</taxon>
        <taxon>Actinomycetes</taxon>
        <taxon>Pseudonocardiales</taxon>
        <taxon>Pseudonocardiaceae</taxon>
    </lineage>
</organism>
<dbReference type="PROSITE" id="PS00136">
    <property type="entry name" value="SUBTILASE_ASP"/>
    <property type="match status" value="1"/>
</dbReference>
<dbReference type="PROSITE" id="PS00137">
    <property type="entry name" value="SUBTILASE_HIS"/>
    <property type="match status" value="1"/>
</dbReference>
<evidence type="ECO:0000256" key="10">
    <source>
        <dbReference type="PROSITE-ProRule" id="PRU01240"/>
    </source>
</evidence>
<evidence type="ECO:0000256" key="8">
    <source>
        <dbReference type="ARBA" id="ARBA00022989"/>
    </source>
</evidence>
<comment type="caution">
    <text evidence="16">The sequence shown here is derived from an EMBL/GenBank/DDBJ whole genome shotgun (WGS) entry which is preliminary data.</text>
</comment>
<feature type="active site" description="Charge relay system" evidence="10">
    <location>
        <position position="273"/>
    </location>
</feature>
<evidence type="ECO:0000256" key="11">
    <source>
        <dbReference type="RuleBase" id="RU003355"/>
    </source>
</evidence>
<keyword evidence="17" id="KW-1185">Reference proteome</keyword>
<evidence type="ECO:0000313" key="17">
    <source>
        <dbReference type="Proteomes" id="UP001595859"/>
    </source>
</evidence>
<dbReference type="PRINTS" id="PR00723">
    <property type="entry name" value="SUBTILISIN"/>
</dbReference>
<name>A0ABV9SE89_9PSEU</name>
<evidence type="ECO:0000256" key="4">
    <source>
        <dbReference type="ARBA" id="ARBA00022670"/>
    </source>
</evidence>
<evidence type="ECO:0000256" key="5">
    <source>
        <dbReference type="ARBA" id="ARBA00022692"/>
    </source>
</evidence>
<evidence type="ECO:0000259" key="15">
    <source>
        <dbReference type="Pfam" id="PF00082"/>
    </source>
</evidence>
<evidence type="ECO:0000256" key="13">
    <source>
        <dbReference type="SAM" id="Phobius"/>
    </source>
</evidence>
<dbReference type="Proteomes" id="UP001595859">
    <property type="component" value="Unassembled WGS sequence"/>
</dbReference>
<evidence type="ECO:0000256" key="1">
    <source>
        <dbReference type="ARBA" id="ARBA00004162"/>
    </source>
</evidence>
<keyword evidence="5 13" id="KW-0812">Transmembrane</keyword>
<dbReference type="PROSITE" id="PS51892">
    <property type="entry name" value="SUBTILASE"/>
    <property type="match status" value="1"/>
</dbReference>
<dbReference type="SUPFAM" id="SSF52743">
    <property type="entry name" value="Subtilisin-like"/>
    <property type="match status" value="1"/>
</dbReference>
<dbReference type="InterPro" id="IPR023828">
    <property type="entry name" value="Peptidase_S8_Ser-AS"/>
</dbReference>
<feature type="transmembrane region" description="Helical" evidence="13">
    <location>
        <begin position="369"/>
        <end position="388"/>
    </location>
</feature>
<dbReference type="InterPro" id="IPR036852">
    <property type="entry name" value="Peptidase_S8/S53_dom_sf"/>
</dbReference>